<feature type="compositionally biased region" description="Basic residues" evidence="6">
    <location>
        <begin position="11"/>
        <end position="21"/>
    </location>
</feature>
<dbReference type="EMBL" id="KN824395">
    <property type="protein sequence ID" value="KIM21050.1"/>
    <property type="molecule type" value="Genomic_DNA"/>
</dbReference>
<evidence type="ECO:0000313" key="9">
    <source>
        <dbReference type="Proteomes" id="UP000054097"/>
    </source>
</evidence>
<evidence type="ECO:0000256" key="2">
    <source>
        <dbReference type="ARBA" id="ARBA00022692"/>
    </source>
</evidence>
<feature type="binding site" evidence="5">
    <location>
        <position position="377"/>
    </location>
    <ligand>
        <name>Zn(2+)</name>
        <dbReference type="ChEBI" id="CHEBI:29105"/>
    </ligand>
</feature>
<comment type="subcellular location">
    <subcellularLocation>
        <location evidence="1">Membrane</location>
        <topology evidence="1">Multi-pass membrane protein</topology>
    </subcellularLocation>
</comment>
<dbReference type="InterPro" id="IPR004254">
    <property type="entry name" value="AdipoR/HlyIII-related"/>
</dbReference>
<feature type="transmembrane region" description="Helical" evidence="7">
    <location>
        <begin position="421"/>
        <end position="441"/>
    </location>
</feature>
<gene>
    <name evidence="8" type="ORF">M408DRAFT_112002</name>
</gene>
<accession>A0A0C3A8S9</accession>
<dbReference type="Pfam" id="PF03006">
    <property type="entry name" value="HlyIII"/>
    <property type="match status" value="1"/>
</dbReference>
<feature type="compositionally biased region" description="Polar residues" evidence="6">
    <location>
        <begin position="1"/>
        <end position="10"/>
    </location>
</feature>
<evidence type="ECO:0000256" key="3">
    <source>
        <dbReference type="ARBA" id="ARBA00022989"/>
    </source>
</evidence>
<sequence length="577" mass="64921">MSTNSSPTNVRQRRIGRRRRSSACSTSSSSLSLAQRAASPQPWRKSARSPKELAGLRFLVLSHLEDLEKKLGKLDSKQAVDIMQKSEAASHDSALTHMSTDEGSPLGTWDSSPDFDFTVEDVRTWVRDSLERLAHLRTEVSVRLPDLEDIRNHFPDFDFEFELPNVNLDDFRARLSRMEVPNLSTSLTDVKSRIGDLGYEYLPTLSERLSALHSHLKELSLPNSSDFPSRTLDKGNAVLRDFIDTLMYNEEDSPLEKSRVDLEVKQTVVQIHEALHSSQNGTCLITYDQLPQKWRNNEHVVHGYRFIPVSSWPSLLLSIFQLHNETANIHTHLLPFAILCPVFLRDVYLSTSQLHALPTTLFSLFALLCLLTSVIWHVCAGCASFRVMETAARIDYLGIGWLISASIATVVYYAFSCHPTAFTIYLSMTILAGLAGSILPFMQWFNERKHKKWRIVFFLSLALTGFIPIVHMSIAHSTYEAVNFILPITPSLASYVFGLVFYASHFPECSLSSSAAHGHGYRRVDSAEKPQARILDWIGGGSHAIWHVSIVVAILLHRRVIPVLAQGFMGNSCDVWA</sequence>
<feature type="transmembrane region" description="Helical" evidence="7">
    <location>
        <begin position="481"/>
        <end position="503"/>
    </location>
</feature>
<keyword evidence="9" id="KW-1185">Reference proteome</keyword>
<evidence type="ECO:0008006" key="10">
    <source>
        <dbReference type="Google" id="ProtNLM"/>
    </source>
</evidence>
<name>A0A0C3A8S9_SERVB</name>
<dbReference type="PANTHER" id="PTHR20855">
    <property type="entry name" value="ADIPOR/PROGESTIN RECEPTOR-RELATED"/>
    <property type="match status" value="1"/>
</dbReference>
<evidence type="ECO:0000313" key="8">
    <source>
        <dbReference type="EMBL" id="KIM21050.1"/>
    </source>
</evidence>
<dbReference type="GO" id="GO:0006882">
    <property type="term" value="P:intracellular zinc ion homeostasis"/>
    <property type="evidence" value="ECO:0007669"/>
    <property type="project" value="TreeGrafter"/>
</dbReference>
<reference evidence="9" key="2">
    <citation type="submission" date="2015-01" db="EMBL/GenBank/DDBJ databases">
        <title>Evolutionary Origins and Diversification of the Mycorrhizal Mutualists.</title>
        <authorList>
            <consortium name="DOE Joint Genome Institute"/>
            <consortium name="Mycorrhizal Genomics Consortium"/>
            <person name="Kohler A."/>
            <person name="Kuo A."/>
            <person name="Nagy L.G."/>
            <person name="Floudas D."/>
            <person name="Copeland A."/>
            <person name="Barry K.W."/>
            <person name="Cichocki N."/>
            <person name="Veneault-Fourrey C."/>
            <person name="LaButti K."/>
            <person name="Lindquist E.A."/>
            <person name="Lipzen A."/>
            <person name="Lundell T."/>
            <person name="Morin E."/>
            <person name="Murat C."/>
            <person name="Riley R."/>
            <person name="Ohm R."/>
            <person name="Sun H."/>
            <person name="Tunlid A."/>
            <person name="Henrissat B."/>
            <person name="Grigoriev I.V."/>
            <person name="Hibbett D.S."/>
            <person name="Martin F."/>
        </authorList>
    </citation>
    <scope>NUCLEOTIDE SEQUENCE [LARGE SCALE GENOMIC DNA]</scope>
    <source>
        <strain evidence="9">MAFF 305830</strain>
    </source>
</reference>
<dbReference type="STRING" id="933852.A0A0C3A8S9"/>
<evidence type="ECO:0000256" key="1">
    <source>
        <dbReference type="ARBA" id="ARBA00004141"/>
    </source>
</evidence>
<keyword evidence="2 7" id="KW-0812">Transmembrane</keyword>
<keyword evidence="5" id="KW-0479">Metal-binding</keyword>
<dbReference type="AlphaFoldDB" id="A0A0C3A8S9"/>
<evidence type="ECO:0000256" key="4">
    <source>
        <dbReference type="ARBA" id="ARBA00023136"/>
    </source>
</evidence>
<feature type="transmembrane region" description="Helical" evidence="7">
    <location>
        <begin position="396"/>
        <end position="415"/>
    </location>
</feature>
<keyword evidence="3 7" id="KW-1133">Transmembrane helix</keyword>
<proteinExistence type="predicted"/>
<evidence type="ECO:0000256" key="7">
    <source>
        <dbReference type="SAM" id="Phobius"/>
    </source>
</evidence>
<feature type="transmembrane region" description="Helical" evidence="7">
    <location>
        <begin position="361"/>
        <end position="384"/>
    </location>
</feature>
<dbReference type="PANTHER" id="PTHR20855:SF97">
    <property type="entry name" value="ADIPOR-LIKE RECEPTOR IZH3-RELATED"/>
    <property type="match status" value="1"/>
</dbReference>
<evidence type="ECO:0000256" key="5">
    <source>
        <dbReference type="PIRSR" id="PIRSR604254-1"/>
    </source>
</evidence>
<evidence type="ECO:0000256" key="6">
    <source>
        <dbReference type="SAM" id="MobiDB-lite"/>
    </source>
</evidence>
<reference evidence="8 9" key="1">
    <citation type="submission" date="2014-04" db="EMBL/GenBank/DDBJ databases">
        <authorList>
            <consortium name="DOE Joint Genome Institute"/>
            <person name="Kuo A."/>
            <person name="Zuccaro A."/>
            <person name="Kohler A."/>
            <person name="Nagy L.G."/>
            <person name="Floudas D."/>
            <person name="Copeland A."/>
            <person name="Barry K.W."/>
            <person name="Cichocki N."/>
            <person name="Veneault-Fourrey C."/>
            <person name="LaButti K."/>
            <person name="Lindquist E.A."/>
            <person name="Lipzen A."/>
            <person name="Lundell T."/>
            <person name="Morin E."/>
            <person name="Murat C."/>
            <person name="Sun H."/>
            <person name="Tunlid A."/>
            <person name="Henrissat B."/>
            <person name="Grigoriev I.V."/>
            <person name="Hibbett D.S."/>
            <person name="Martin F."/>
            <person name="Nordberg H.P."/>
            <person name="Cantor M.N."/>
            <person name="Hua S.X."/>
        </authorList>
    </citation>
    <scope>NUCLEOTIDE SEQUENCE [LARGE SCALE GENOMIC DNA]</scope>
    <source>
        <strain evidence="8 9">MAFF 305830</strain>
    </source>
</reference>
<feature type="compositionally biased region" description="Low complexity" evidence="6">
    <location>
        <begin position="22"/>
        <end position="39"/>
    </location>
</feature>
<protein>
    <recommendedName>
        <fullName evidence="10">HlyIII-domain-containing protein</fullName>
    </recommendedName>
</protein>
<organism evidence="8 9">
    <name type="scientific">Serendipita vermifera MAFF 305830</name>
    <dbReference type="NCBI Taxonomy" id="933852"/>
    <lineage>
        <taxon>Eukaryota</taxon>
        <taxon>Fungi</taxon>
        <taxon>Dikarya</taxon>
        <taxon>Basidiomycota</taxon>
        <taxon>Agaricomycotina</taxon>
        <taxon>Agaricomycetes</taxon>
        <taxon>Sebacinales</taxon>
        <taxon>Serendipitaceae</taxon>
        <taxon>Serendipita</taxon>
    </lineage>
</organism>
<dbReference type="GO" id="GO:0016020">
    <property type="term" value="C:membrane"/>
    <property type="evidence" value="ECO:0007669"/>
    <property type="project" value="UniProtKB-SubCell"/>
</dbReference>
<feature type="region of interest" description="Disordered" evidence="6">
    <location>
        <begin position="1"/>
        <end position="48"/>
    </location>
</feature>
<feature type="transmembrane region" description="Helical" evidence="7">
    <location>
        <begin position="453"/>
        <end position="475"/>
    </location>
</feature>
<keyword evidence="5" id="KW-0862">Zinc</keyword>
<dbReference type="GO" id="GO:0046872">
    <property type="term" value="F:metal ion binding"/>
    <property type="evidence" value="ECO:0007669"/>
    <property type="project" value="UniProtKB-KW"/>
</dbReference>
<keyword evidence="4 7" id="KW-0472">Membrane</keyword>
<dbReference type="OrthoDB" id="5585746at2759"/>
<dbReference type="Proteomes" id="UP000054097">
    <property type="component" value="Unassembled WGS sequence"/>
</dbReference>
<dbReference type="GO" id="GO:0038023">
    <property type="term" value="F:signaling receptor activity"/>
    <property type="evidence" value="ECO:0007669"/>
    <property type="project" value="TreeGrafter"/>
</dbReference>
<dbReference type="HOGENOM" id="CLU_021163_0_0_1"/>